<gene>
    <name evidence="1" type="ORF">BDY19DRAFT_927043</name>
</gene>
<name>A0ACB8UBV2_9APHY</name>
<comment type="caution">
    <text evidence="1">The sequence shown here is derived from an EMBL/GenBank/DDBJ whole genome shotgun (WGS) entry which is preliminary data.</text>
</comment>
<organism evidence="1 2">
    <name type="scientific">Irpex rosettiformis</name>
    <dbReference type="NCBI Taxonomy" id="378272"/>
    <lineage>
        <taxon>Eukaryota</taxon>
        <taxon>Fungi</taxon>
        <taxon>Dikarya</taxon>
        <taxon>Basidiomycota</taxon>
        <taxon>Agaricomycotina</taxon>
        <taxon>Agaricomycetes</taxon>
        <taxon>Polyporales</taxon>
        <taxon>Irpicaceae</taxon>
        <taxon>Irpex</taxon>
    </lineage>
</organism>
<proteinExistence type="predicted"/>
<sequence>MSTSVGDPFLLSSYSVPHIPTSYANGSSKLANVYATHQNGLSTDGHVVTAAQGDGVHVLDLSTLHPVVSHTLGPSTVFTCPAVSRINVSGENSQSSVYAVMENVQGMNPDERGRTVRVWIDSTSGEGSSSSVKQRMYSAVLPHRVASIVVHDELPDSLLFIGPNGELTITDGEVNIQHTYSPTGGNTRLIRSFAFGRKSSFVPNRSTFKQGVVVVTLVNTGSEVHLVVLGASPSTAIVLGDCSLPISGPDIVNVSCSQYGFISVLTRSGEWHALQIDSPDYTTISLTKPCPSISLRSLTFTASTSAGMSPDEISILSLGSSHVLLAGVTSGSSSELALLLWDLQYGVLLASRTLAIPSSLNRSKKHGIDIQLVKAIGRTQQALLVLGAKPAVGTANGSSSHQDRPSNDTTQRSTILVVPYTVPVLSTIANVLGRAAVGEKWLSKIAPTAKPLSSNLDSQQDRCIKDMRIGLEQKRVEAADEAFLAWVSQVDIKAATSSKSTSPKIPYSYEFVKQVLEIILYNPKGSTNELLYSSKVVRHLLEKRCVSSNMIPGGLLPALRIRKDWLSMILAVKTVNDIPENHLVSFLSATVTPRQREKLPLKDDSAMEVDDNPSDSLRPSLSTVLPLCVTYPISPPALRLALRTQLSDAEALTSVLGVLAEWMQSYSDEEPQLLPQATKKDLHGALVPLYQEKKKRKDRLPPLEKILLFIQTILDSSFISLLSYPPSFNTLRQIFSYIEPETTYTDDLEPLRGPLEPFVKAHKKMVHEAAHGPEKPDPNVDWRKKRKEAHEQAAISVGVYQVEELVL</sequence>
<dbReference type="EMBL" id="MU274904">
    <property type="protein sequence ID" value="KAI0091832.1"/>
    <property type="molecule type" value="Genomic_DNA"/>
</dbReference>
<evidence type="ECO:0000313" key="2">
    <source>
        <dbReference type="Proteomes" id="UP001055072"/>
    </source>
</evidence>
<dbReference type="Proteomes" id="UP001055072">
    <property type="component" value="Unassembled WGS sequence"/>
</dbReference>
<accession>A0ACB8UBV2</accession>
<protein>
    <submittedName>
        <fullName evidence="1">Uncharacterized protein</fullName>
    </submittedName>
</protein>
<evidence type="ECO:0000313" key="1">
    <source>
        <dbReference type="EMBL" id="KAI0091832.1"/>
    </source>
</evidence>
<reference evidence="1" key="1">
    <citation type="journal article" date="2021" name="Environ. Microbiol.">
        <title>Gene family expansions and transcriptome signatures uncover fungal adaptations to wood decay.</title>
        <authorList>
            <person name="Hage H."/>
            <person name="Miyauchi S."/>
            <person name="Viragh M."/>
            <person name="Drula E."/>
            <person name="Min B."/>
            <person name="Chaduli D."/>
            <person name="Navarro D."/>
            <person name="Favel A."/>
            <person name="Norest M."/>
            <person name="Lesage-Meessen L."/>
            <person name="Balint B."/>
            <person name="Merenyi Z."/>
            <person name="de Eugenio L."/>
            <person name="Morin E."/>
            <person name="Martinez A.T."/>
            <person name="Baldrian P."/>
            <person name="Stursova M."/>
            <person name="Martinez M.J."/>
            <person name="Novotny C."/>
            <person name="Magnuson J.K."/>
            <person name="Spatafora J.W."/>
            <person name="Maurice S."/>
            <person name="Pangilinan J."/>
            <person name="Andreopoulos W."/>
            <person name="LaButti K."/>
            <person name="Hundley H."/>
            <person name="Na H."/>
            <person name="Kuo A."/>
            <person name="Barry K."/>
            <person name="Lipzen A."/>
            <person name="Henrissat B."/>
            <person name="Riley R."/>
            <person name="Ahrendt S."/>
            <person name="Nagy L.G."/>
            <person name="Grigoriev I.V."/>
            <person name="Martin F."/>
            <person name="Rosso M.N."/>
        </authorList>
    </citation>
    <scope>NUCLEOTIDE SEQUENCE</scope>
    <source>
        <strain evidence="1">CBS 384.51</strain>
    </source>
</reference>
<keyword evidence="2" id="KW-1185">Reference proteome</keyword>